<dbReference type="EMBL" id="MU001508">
    <property type="protein sequence ID" value="KAF2439724.1"/>
    <property type="molecule type" value="Genomic_DNA"/>
</dbReference>
<proteinExistence type="predicted"/>
<name>A0A9P4PAV4_9PLEO</name>
<evidence type="ECO:0000313" key="2">
    <source>
        <dbReference type="Proteomes" id="UP000799764"/>
    </source>
</evidence>
<gene>
    <name evidence="1" type="ORF">P171DRAFT_109840</name>
</gene>
<protein>
    <submittedName>
        <fullName evidence="1">Uncharacterized protein</fullName>
    </submittedName>
</protein>
<accession>A0A9P4PAV4</accession>
<organism evidence="1 2">
    <name type="scientific">Karstenula rhodostoma CBS 690.94</name>
    <dbReference type="NCBI Taxonomy" id="1392251"/>
    <lineage>
        <taxon>Eukaryota</taxon>
        <taxon>Fungi</taxon>
        <taxon>Dikarya</taxon>
        <taxon>Ascomycota</taxon>
        <taxon>Pezizomycotina</taxon>
        <taxon>Dothideomycetes</taxon>
        <taxon>Pleosporomycetidae</taxon>
        <taxon>Pleosporales</taxon>
        <taxon>Massarineae</taxon>
        <taxon>Didymosphaeriaceae</taxon>
        <taxon>Karstenula</taxon>
    </lineage>
</organism>
<dbReference type="Proteomes" id="UP000799764">
    <property type="component" value="Unassembled WGS sequence"/>
</dbReference>
<sequence>MVVARPLVLIWSPSTTRGLLGSLDNFCGRTSKRLAMCLRRPSVLNCFGCCAAPPADSLHRHQPGLACGSCLPGPGTCSRPRGSPWPWSQSTQQLTTVAFVLARDQQRWHGYAFGHGHASESDMAYIQRRQALLVQQPRALYQVPKATTTVPYDGSPVDVVAGEGPV</sequence>
<comment type="caution">
    <text evidence="1">The sequence shown here is derived from an EMBL/GenBank/DDBJ whole genome shotgun (WGS) entry which is preliminary data.</text>
</comment>
<keyword evidence="2" id="KW-1185">Reference proteome</keyword>
<dbReference type="AlphaFoldDB" id="A0A9P4PAV4"/>
<reference evidence="1" key="1">
    <citation type="journal article" date="2020" name="Stud. Mycol.">
        <title>101 Dothideomycetes genomes: a test case for predicting lifestyles and emergence of pathogens.</title>
        <authorList>
            <person name="Haridas S."/>
            <person name="Albert R."/>
            <person name="Binder M."/>
            <person name="Bloem J."/>
            <person name="Labutti K."/>
            <person name="Salamov A."/>
            <person name="Andreopoulos B."/>
            <person name="Baker S."/>
            <person name="Barry K."/>
            <person name="Bills G."/>
            <person name="Bluhm B."/>
            <person name="Cannon C."/>
            <person name="Castanera R."/>
            <person name="Culley D."/>
            <person name="Daum C."/>
            <person name="Ezra D."/>
            <person name="Gonzalez J."/>
            <person name="Henrissat B."/>
            <person name="Kuo A."/>
            <person name="Liang C."/>
            <person name="Lipzen A."/>
            <person name="Lutzoni F."/>
            <person name="Magnuson J."/>
            <person name="Mondo S."/>
            <person name="Nolan M."/>
            <person name="Ohm R."/>
            <person name="Pangilinan J."/>
            <person name="Park H.-J."/>
            <person name="Ramirez L."/>
            <person name="Alfaro M."/>
            <person name="Sun H."/>
            <person name="Tritt A."/>
            <person name="Yoshinaga Y."/>
            <person name="Zwiers L.-H."/>
            <person name="Turgeon B."/>
            <person name="Goodwin S."/>
            <person name="Spatafora J."/>
            <person name="Crous P."/>
            <person name="Grigoriev I."/>
        </authorList>
    </citation>
    <scope>NUCLEOTIDE SEQUENCE</scope>
    <source>
        <strain evidence="1">CBS 690.94</strain>
    </source>
</reference>
<evidence type="ECO:0000313" key="1">
    <source>
        <dbReference type="EMBL" id="KAF2439724.1"/>
    </source>
</evidence>